<dbReference type="RefSeq" id="YP_009151184.1">
    <property type="nucleotide sequence ID" value="NC_027366.1"/>
</dbReference>
<keyword evidence="1" id="KW-0175">Coiled coil</keyword>
<accession>A0A0A0RN02</accession>
<evidence type="ECO:0000313" key="2">
    <source>
        <dbReference type="EMBL" id="AIW03160.1"/>
    </source>
</evidence>
<dbReference type="GeneID" id="24607130"/>
<dbReference type="KEGG" id="vg:24606902"/>
<sequence>MTNQQILDALEQNERKLQAFKKKNDNMFKRIDKAFKKLFKGMLNK</sequence>
<gene>
    <name evidence="3" type="ORF">CPT_Mater225</name>
    <name evidence="2" type="ORF">CPT_Mater3</name>
</gene>
<keyword evidence="4" id="KW-1185">Reference proteome</keyword>
<protein>
    <submittedName>
        <fullName evidence="3">Uncharacterized protein</fullName>
    </submittedName>
</protein>
<evidence type="ECO:0000313" key="4">
    <source>
        <dbReference type="Proteomes" id="UP000030206"/>
    </source>
</evidence>
<evidence type="ECO:0000256" key="1">
    <source>
        <dbReference type="SAM" id="Coils"/>
    </source>
</evidence>
<dbReference type="Proteomes" id="UP000030206">
    <property type="component" value="Segment"/>
</dbReference>
<reference evidence="3 4" key="1">
    <citation type="submission" date="2014-07" db="EMBL/GenBank/DDBJ databases">
        <title>Complete Genome of Bacillus megaterium Myophage Mater.</title>
        <authorList>
            <person name="Lancaster J.C."/>
            <person name="Hodde M.K."/>
            <person name="Hernandez A.C."/>
            <person name="Everett G.F.K."/>
        </authorList>
    </citation>
    <scope>NUCLEOTIDE SEQUENCE [LARGE SCALE GENOMIC DNA]</scope>
</reference>
<dbReference type="GeneID" id="24606902"/>
<dbReference type="KEGG" id="vg:24607130"/>
<dbReference type="EMBL" id="KM236245">
    <property type="protein sequence ID" value="AIW03160.1"/>
    <property type="molecule type" value="Genomic_DNA"/>
</dbReference>
<organism evidence="3 4">
    <name type="scientific">Bacillus phage Mater</name>
    <dbReference type="NCBI Taxonomy" id="1540090"/>
    <lineage>
        <taxon>Viruses</taxon>
        <taxon>Duplodnaviria</taxon>
        <taxon>Heunggongvirae</taxon>
        <taxon>Uroviricota</taxon>
        <taxon>Caudoviricetes</taxon>
        <taxon>Herelleviridae</taxon>
        <taxon>Bastillevirinae</taxon>
        <taxon>Matervirus</taxon>
        <taxon>Matervirus mater</taxon>
    </lineage>
</organism>
<dbReference type="EMBL" id="KM236245">
    <property type="protein sequence ID" value="AIW03382.1"/>
    <property type="molecule type" value="Genomic_DNA"/>
</dbReference>
<name>A0A0A0RN02_9CAUD</name>
<dbReference type="RefSeq" id="YP_009150962.1">
    <property type="nucleotide sequence ID" value="NC_027366.1"/>
</dbReference>
<evidence type="ECO:0000313" key="3">
    <source>
        <dbReference type="EMBL" id="AIW03382.1"/>
    </source>
</evidence>
<feature type="coiled-coil region" evidence="1">
    <location>
        <begin position="3"/>
        <end position="30"/>
    </location>
</feature>
<proteinExistence type="predicted"/>